<evidence type="ECO:0000256" key="13">
    <source>
        <dbReference type="ARBA" id="ARBA00022909"/>
    </source>
</evidence>
<dbReference type="GO" id="GO:0005524">
    <property type="term" value="F:ATP binding"/>
    <property type="evidence" value="ECO:0007669"/>
    <property type="project" value="UniProtKB-KW"/>
</dbReference>
<dbReference type="EMBL" id="FOYV01000001">
    <property type="protein sequence ID" value="SFR39842.1"/>
    <property type="molecule type" value="Genomic_DNA"/>
</dbReference>
<name>A0A1I6GCC3_9GAMM</name>
<dbReference type="InterPro" id="IPR036615">
    <property type="entry name" value="Mur_ligase_C_dom_sf"/>
</dbReference>
<evidence type="ECO:0000256" key="17">
    <source>
        <dbReference type="ARBA" id="ARBA00047493"/>
    </source>
</evidence>
<dbReference type="InterPro" id="IPR004101">
    <property type="entry name" value="Mur_ligase_C"/>
</dbReference>
<keyword evidence="9" id="KW-0479">Metal-binding</keyword>
<dbReference type="GO" id="GO:0005737">
    <property type="term" value="C:cytoplasm"/>
    <property type="evidence" value="ECO:0007669"/>
    <property type="project" value="TreeGrafter"/>
</dbReference>
<evidence type="ECO:0000256" key="18">
    <source>
        <dbReference type="ARBA" id="ARBA00047808"/>
    </source>
</evidence>
<evidence type="ECO:0000259" key="22">
    <source>
        <dbReference type="Pfam" id="PF02875"/>
    </source>
</evidence>
<proteinExistence type="inferred from homology"/>
<comment type="similarity">
    <text evidence="4 21">Belongs to the folylpolyglutamate synthase family.</text>
</comment>
<dbReference type="SUPFAM" id="SSF53244">
    <property type="entry name" value="MurD-like peptide ligases, peptide-binding domain"/>
    <property type="match status" value="1"/>
</dbReference>
<evidence type="ECO:0000256" key="4">
    <source>
        <dbReference type="ARBA" id="ARBA00008276"/>
    </source>
</evidence>
<dbReference type="PANTHER" id="PTHR11136:SF0">
    <property type="entry name" value="DIHYDROFOLATE SYNTHETASE-RELATED"/>
    <property type="match status" value="1"/>
</dbReference>
<comment type="catalytic activity">
    <reaction evidence="19">
        <text>(6R)-5,10-methylenetetrahydrofolyl-(gamma-L-Glu)(n) + L-glutamate + ATP = (6R)-5,10-methylenetetrahydrofolyl-(gamma-L-Glu)(n+1) + ADP + phosphate + H(+)</text>
        <dbReference type="Rhea" id="RHEA:51912"/>
        <dbReference type="Rhea" id="RHEA-COMP:13257"/>
        <dbReference type="Rhea" id="RHEA-COMP:13258"/>
        <dbReference type="ChEBI" id="CHEBI:15378"/>
        <dbReference type="ChEBI" id="CHEBI:29985"/>
        <dbReference type="ChEBI" id="CHEBI:30616"/>
        <dbReference type="ChEBI" id="CHEBI:43474"/>
        <dbReference type="ChEBI" id="CHEBI:136572"/>
        <dbReference type="ChEBI" id="CHEBI:456216"/>
        <dbReference type="EC" id="6.3.2.17"/>
    </reaction>
</comment>
<evidence type="ECO:0000256" key="9">
    <source>
        <dbReference type="ARBA" id="ARBA00022723"/>
    </source>
</evidence>
<dbReference type="GO" id="GO:0046872">
    <property type="term" value="F:metal ion binding"/>
    <property type="evidence" value="ECO:0007669"/>
    <property type="project" value="UniProtKB-KW"/>
</dbReference>
<dbReference type="EC" id="6.3.2.12" evidence="5"/>
<keyword evidence="24" id="KW-1185">Reference proteome</keyword>
<protein>
    <recommendedName>
        <fullName evidence="7">Dihydrofolate synthase/folylpolyglutamate synthase</fullName>
        <ecNumber evidence="5">6.3.2.12</ecNumber>
        <ecNumber evidence="6">6.3.2.17</ecNumber>
    </recommendedName>
    <alternativeName>
        <fullName evidence="16">Folylpoly-gamma-glutamate synthetase-dihydrofolate synthetase</fullName>
    </alternativeName>
    <alternativeName>
        <fullName evidence="14">Folylpolyglutamate synthetase</fullName>
    </alternativeName>
    <alternativeName>
        <fullName evidence="15">Tetrahydrofolylpolyglutamate synthase</fullName>
    </alternativeName>
</protein>
<dbReference type="PANTHER" id="PTHR11136">
    <property type="entry name" value="FOLYLPOLYGLUTAMATE SYNTHASE-RELATED"/>
    <property type="match status" value="1"/>
</dbReference>
<dbReference type="GO" id="GO:0004326">
    <property type="term" value="F:tetrahydrofolylpolyglutamate synthase activity"/>
    <property type="evidence" value="ECO:0007669"/>
    <property type="project" value="UniProtKB-EC"/>
</dbReference>
<dbReference type="AlphaFoldDB" id="A0A1I6GCC3"/>
<keyword evidence="8 21" id="KW-0436">Ligase</keyword>
<evidence type="ECO:0000256" key="8">
    <source>
        <dbReference type="ARBA" id="ARBA00022598"/>
    </source>
</evidence>
<dbReference type="OrthoDB" id="9809356at2"/>
<comment type="pathway">
    <text evidence="2">Cofactor biosynthesis; tetrahydrofolate biosynthesis; 7,8-dihydrofolate from 2-amino-4-hydroxy-6-hydroxymethyl-7,8-dihydropteridine diphosphate and 4-aminobenzoate: step 2/2.</text>
</comment>
<keyword evidence="11 21" id="KW-0067">ATP-binding</keyword>
<dbReference type="Gene3D" id="3.40.1190.10">
    <property type="entry name" value="Mur-like, catalytic domain"/>
    <property type="match status" value="1"/>
</dbReference>
<dbReference type="NCBIfam" id="TIGR01499">
    <property type="entry name" value="folC"/>
    <property type="match status" value="1"/>
</dbReference>
<evidence type="ECO:0000256" key="12">
    <source>
        <dbReference type="ARBA" id="ARBA00022842"/>
    </source>
</evidence>
<evidence type="ECO:0000256" key="2">
    <source>
        <dbReference type="ARBA" id="ARBA00004799"/>
    </source>
</evidence>
<accession>A0A1I6GCC3</accession>
<reference evidence="24" key="1">
    <citation type="submission" date="2016-10" db="EMBL/GenBank/DDBJ databases">
        <authorList>
            <person name="Varghese N."/>
            <person name="Submissions S."/>
        </authorList>
    </citation>
    <scope>NUCLEOTIDE SEQUENCE [LARGE SCALE GENOMIC DNA]</scope>
    <source>
        <strain evidence="24">CGMCC 1.6294</strain>
    </source>
</reference>
<dbReference type="EC" id="6.3.2.17" evidence="6"/>
<dbReference type="GO" id="GO:0008841">
    <property type="term" value="F:dihydrofolate synthase activity"/>
    <property type="evidence" value="ECO:0007669"/>
    <property type="project" value="UniProtKB-EC"/>
</dbReference>
<keyword evidence="10 21" id="KW-0547">Nucleotide-binding</keyword>
<dbReference type="GO" id="GO:0046656">
    <property type="term" value="P:folic acid biosynthetic process"/>
    <property type="evidence" value="ECO:0007669"/>
    <property type="project" value="UniProtKB-KW"/>
</dbReference>
<evidence type="ECO:0000256" key="11">
    <source>
        <dbReference type="ARBA" id="ARBA00022840"/>
    </source>
</evidence>
<dbReference type="Proteomes" id="UP000199290">
    <property type="component" value="Unassembled WGS sequence"/>
</dbReference>
<comment type="catalytic activity">
    <reaction evidence="20">
        <text>7,8-dihydropteroate + L-glutamate + ATP = 7,8-dihydrofolate + ADP + phosphate + H(+)</text>
        <dbReference type="Rhea" id="RHEA:23584"/>
        <dbReference type="ChEBI" id="CHEBI:15378"/>
        <dbReference type="ChEBI" id="CHEBI:17839"/>
        <dbReference type="ChEBI" id="CHEBI:29985"/>
        <dbReference type="ChEBI" id="CHEBI:30616"/>
        <dbReference type="ChEBI" id="CHEBI:43474"/>
        <dbReference type="ChEBI" id="CHEBI:57451"/>
        <dbReference type="ChEBI" id="CHEBI:456216"/>
        <dbReference type="EC" id="6.3.2.12"/>
    </reaction>
</comment>
<dbReference type="Gene3D" id="3.90.190.20">
    <property type="entry name" value="Mur ligase, C-terminal domain"/>
    <property type="match status" value="1"/>
</dbReference>
<dbReference type="InterPro" id="IPR036565">
    <property type="entry name" value="Mur-like_cat_sf"/>
</dbReference>
<keyword evidence="13" id="KW-0289">Folate biosynthesis</keyword>
<keyword evidence="12" id="KW-0460">Magnesium</keyword>
<dbReference type="Pfam" id="PF02875">
    <property type="entry name" value="Mur_ligase_C"/>
    <property type="match status" value="1"/>
</dbReference>
<comment type="pathway">
    <text evidence="3">Cofactor biosynthesis; tetrahydrofolylpolyglutamate biosynthesis.</text>
</comment>
<evidence type="ECO:0000256" key="6">
    <source>
        <dbReference type="ARBA" id="ARBA00013025"/>
    </source>
</evidence>
<sequence>MPRPSNTPAAPASPGPGSTVDQWLAYLEAIHPKEIDLGLDRVLLVLRKLFPRKPSARIITVAGTNGKGSAVAAVETLLRAAGRRTGAYTSPHLQNYNERVRLDGTDISDQALIRAFEAVEKARGRVSLSYFEFGTLAAFVAFAEAGVQDWILEVGLGGRLDAVNTLDADFVILTSVDIDHVAFLGDNREVIGFEKAGVLRPGIPAVYADIDPPSSVLQQVAAQKVGLTMLNRDYTLSDPDSAEDEPGHLLLRYRGETVRIPDGPLPVNSVAAAVVAIRRLEPDVAIETVEKALRGLRVPGRFEQLGRDPAVYVDVGHNPHAATWLAGRLNRLKRAGVRIHGVYGALSDKDVEGVAAALGGVVDAWYLGGLSVPRGLSAQALEARLATVALPEVTAFPTVTEALQAALSRAGATDLVIAFGSFFTVAEARDYLAVPSGSLAAISS</sequence>
<evidence type="ECO:0000256" key="21">
    <source>
        <dbReference type="PIRNR" id="PIRNR001563"/>
    </source>
</evidence>
<dbReference type="STRING" id="375760.SAMN04488073_0449"/>
<comment type="function">
    <text evidence="1">Functions in two distinct reactions of the de novo folate biosynthetic pathway. Catalyzes the addition of a glutamate residue to dihydropteroate (7,8-dihydropteroate or H2Pte) to form dihydrofolate (7,8-dihydrofolate monoglutamate or H2Pte-Glu). Also catalyzes successive additions of L-glutamate to tetrahydrofolate or 10-formyltetrahydrofolate or 5,10-methylenetetrahydrofolate, leading to folylpolyglutamate derivatives.</text>
</comment>
<comment type="catalytic activity">
    <reaction evidence="17">
        <text>(6S)-5,6,7,8-tetrahydrofolyl-(gamma-L-Glu)(n) + L-glutamate + ATP = (6S)-5,6,7,8-tetrahydrofolyl-(gamma-L-Glu)(n+1) + ADP + phosphate + H(+)</text>
        <dbReference type="Rhea" id="RHEA:10580"/>
        <dbReference type="Rhea" id="RHEA-COMP:14738"/>
        <dbReference type="Rhea" id="RHEA-COMP:14740"/>
        <dbReference type="ChEBI" id="CHEBI:15378"/>
        <dbReference type="ChEBI" id="CHEBI:29985"/>
        <dbReference type="ChEBI" id="CHEBI:30616"/>
        <dbReference type="ChEBI" id="CHEBI:43474"/>
        <dbReference type="ChEBI" id="CHEBI:141005"/>
        <dbReference type="ChEBI" id="CHEBI:456216"/>
        <dbReference type="EC" id="6.3.2.17"/>
    </reaction>
</comment>
<evidence type="ECO:0000256" key="1">
    <source>
        <dbReference type="ARBA" id="ARBA00002714"/>
    </source>
</evidence>
<organism evidence="23 24">
    <name type="scientific">Marinobacter gudaonensis</name>
    <dbReference type="NCBI Taxonomy" id="375760"/>
    <lineage>
        <taxon>Bacteria</taxon>
        <taxon>Pseudomonadati</taxon>
        <taxon>Pseudomonadota</taxon>
        <taxon>Gammaproteobacteria</taxon>
        <taxon>Pseudomonadales</taxon>
        <taxon>Marinobacteraceae</taxon>
        <taxon>Marinobacter</taxon>
    </lineage>
</organism>
<evidence type="ECO:0000256" key="19">
    <source>
        <dbReference type="ARBA" id="ARBA00049035"/>
    </source>
</evidence>
<evidence type="ECO:0000313" key="23">
    <source>
        <dbReference type="EMBL" id="SFR39842.1"/>
    </source>
</evidence>
<evidence type="ECO:0000256" key="10">
    <source>
        <dbReference type="ARBA" id="ARBA00022741"/>
    </source>
</evidence>
<evidence type="ECO:0000256" key="3">
    <source>
        <dbReference type="ARBA" id="ARBA00005150"/>
    </source>
</evidence>
<dbReference type="PROSITE" id="PS01011">
    <property type="entry name" value="FOLYLPOLYGLU_SYNT_1"/>
    <property type="match status" value="1"/>
</dbReference>
<dbReference type="SUPFAM" id="SSF53623">
    <property type="entry name" value="MurD-like peptide ligases, catalytic domain"/>
    <property type="match status" value="1"/>
</dbReference>
<evidence type="ECO:0000256" key="14">
    <source>
        <dbReference type="ARBA" id="ARBA00030048"/>
    </source>
</evidence>
<gene>
    <name evidence="23" type="ORF">SAMN04488073_0449</name>
</gene>
<dbReference type="RefSeq" id="WP_091985504.1">
    <property type="nucleotide sequence ID" value="NZ_FOYV01000001.1"/>
</dbReference>
<evidence type="ECO:0000313" key="24">
    <source>
        <dbReference type="Proteomes" id="UP000199290"/>
    </source>
</evidence>
<evidence type="ECO:0000256" key="16">
    <source>
        <dbReference type="ARBA" id="ARBA00032510"/>
    </source>
</evidence>
<dbReference type="InterPro" id="IPR018109">
    <property type="entry name" value="Folylpolyglutamate_synth_CS"/>
</dbReference>
<evidence type="ECO:0000256" key="7">
    <source>
        <dbReference type="ARBA" id="ARBA00019357"/>
    </source>
</evidence>
<evidence type="ECO:0000256" key="20">
    <source>
        <dbReference type="ARBA" id="ARBA00049161"/>
    </source>
</evidence>
<evidence type="ECO:0000256" key="5">
    <source>
        <dbReference type="ARBA" id="ARBA00013023"/>
    </source>
</evidence>
<dbReference type="PIRSF" id="PIRSF001563">
    <property type="entry name" value="Folylpolyglu_synth"/>
    <property type="match status" value="1"/>
</dbReference>
<evidence type="ECO:0000256" key="15">
    <source>
        <dbReference type="ARBA" id="ARBA00030592"/>
    </source>
</evidence>
<dbReference type="InterPro" id="IPR001645">
    <property type="entry name" value="Folylpolyglutamate_synth"/>
</dbReference>
<comment type="catalytic activity">
    <reaction evidence="18">
        <text>10-formyltetrahydrofolyl-(gamma-L-Glu)(n) + L-glutamate + ATP = 10-formyltetrahydrofolyl-(gamma-L-Glu)(n+1) + ADP + phosphate + H(+)</text>
        <dbReference type="Rhea" id="RHEA:51904"/>
        <dbReference type="Rhea" id="RHEA-COMP:13088"/>
        <dbReference type="Rhea" id="RHEA-COMP:14300"/>
        <dbReference type="ChEBI" id="CHEBI:15378"/>
        <dbReference type="ChEBI" id="CHEBI:29985"/>
        <dbReference type="ChEBI" id="CHEBI:30616"/>
        <dbReference type="ChEBI" id="CHEBI:43474"/>
        <dbReference type="ChEBI" id="CHEBI:134413"/>
        <dbReference type="ChEBI" id="CHEBI:456216"/>
        <dbReference type="EC" id="6.3.2.17"/>
    </reaction>
</comment>
<feature type="domain" description="Mur ligase C-terminal" evidence="22">
    <location>
        <begin position="300"/>
        <end position="422"/>
    </location>
</feature>